<evidence type="ECO:0000313" key="2">
    <source>
        <dbReference type="Proteomes" id="UP001307849"/>
    </source>
</evidence>
<comment type="caution">
    <text evidence="1">The sequence shown here is derived from an EMBL/GenBank/DDBJ whole genome shotgun (WGS) entry which is preliminary data.</text>
</comment>
<name>A0AAN8NCR3_9PEZI</name>
<keyword evidence="2" id="KW-1185">Reference proteome</keyword>
<dbReference type="EMBL" id="JAVHJM010000002">
    <property type="protein sequence ID" value="KAK6518690.1"/>
    <property type="molecule type" value="Genomic_DNA"/>
</dbReference>
<sequence>MPPGYYTVEYMAPPESLKHEEIQVEFENAFRKIRYAWPGVKEIKPSQDGEAAPVEPRV</sequence>
<protein>
    <submittedName>
        <fullName evidence="1">Uncharacterized protein</fullName>
    </submittedName>
</protein>
<reference evidence="1 2" key="1">
    <citation type="submission" date="2019-10" db="EMBL/GenBank/DDBJ databases">
        <authorList>
            <person name="Palmer J.M."/>
        </authorList>
    </citation>
    <scope>NUCLEOTIDE SEQUENCE [LARGE SCALE GENOMIC DNA]</scope>
    <source>
        <strain evidence="1 2">TWF506</strain>
    </source>
</reference>
<evidence type="ECO:0000313" key="1">
    <source>
        <dbReference type="EMBL" id="KAK6518690.1"/>
    </source>
</evidence>
<dbReference type="AlphaFoldDB" id="A0AAN8NCR3"/>
<proteinExistence type="predicted"/>
<accession>A0AAN8NCR3</accession>
<dbReference type="Proteomes" id="UP001307849">
    <property type="component" value="Unassembled WGS sequence"/>
</dbReference>
<organism evidence="1 2">
    <name type="scientific">Arthrobotrys conoides</name>
    <dbReference type="NCBI Taxonomy" id="74498"/>
    <lineage>
        <taxon>Eukaryota</taxon>
        <taxon>Fungi</taxon>
        <taxon>Dikarya</taxon>
        <taxon>Ascomycota</taxon>
        <taxon>Pezizomycotina</taxon>
        <taxon>Orbiliomycetes</taxon>
        <taxon>Orbiliales</taxon>
        <taxon>Orbiliaceae</taxon>
        <taxon>Arthrobotrys</taxon>
    </lineage>
</organism>
<gene>
    <name evidence="1" type="ORF">TWF506_005828</name>
</gene>